<evidence type="ECO:0000313" key="10">
    <source>
        <dbReference type="EMBL" id="KAK4189645.1"/>
    </source>
</evidence>
<dbReference type="PANTHER" id="PTHR10802">
    <property type="entry name" value="MITOCHONDRIAL IMPORT RECEPTOR SUBUNIT TOM40"/>
    <property type="match status" value="1"/>
</dbReference>
<dbReference type="InterPro" id="IPR027246">
    <property type="entry name" value="Porin_Euk/Tom40"/>
</dbReference>
<keyword evidence="5" id="KW-0812">Transmembrane</keyword>
<evidence type="ECO:0000256" key="1">
    <source>
        <dbReference type="ARBA" id="ARBA00004374"/>
    </source>
</evidence>
<proteinExistence type="inferred from homology"/>
<gene>
    <name evidence="10" type="ORF">QBC35DRAFT_133538</name>
</gene>
<comment type="caution">
    <text evidence="10">The sequence shown here is derived from an EMBL/GenBank/DDBJ whole genome shotgun (WGS) entry which is preliminary data.</text>
</comment>
<name>A0AAN6WWV5_9PEZI</name>
<evidence type="ECO:0000256" key="9">
    <source>
        <dbReference type="ARBA" id="ARBA00023136"/>
    </source>
</evidence>
<comment type="similarity">
    <text evidence="2">Belongs to the Tom40 family.</text>
</comment>
<dbReference type="Proteomes" id="UP001302126">
    <property type="component" value="Unassembled WGS sequence"/>
</dbReference>
<evidence type="ECO:0000256" key="3">
    <source>
        <dbReference type="ARBA" id="ARBA00022448"/>
    </source>
</evidence>
<dbReference type="EMBL" id="MU864373">
    <property type="protein sequence ID" value="KAK4189645.1"/>
    <property type="molecule type" value="Genomic_DNA"/>
</dbReference>
<evidence type="ECO:0000256" key="8">
    <source>
        <dbReference type="ARBA" id="ARBA00023128"/>
    </source>
</evidence>
<dbReference type="Gene3D" id="2.40.160.10">
    <property type="entry name" value="Porin"/>
    <property type="match status" value="1"/>
</dbReference>
<evidence type="ECO:0000256" key="7">
    <source>
        <dbReference type="ARBA" id="ARBA00022927"/>
    </source>
</evidence>
<evidence type="ECO:0000256" key="5">
    <source>
        <dbReference type="ARBA" id="ARBA00022692"/>
    </source>
</evidence>
<keyword evidence="7" id="KW-0653">Protein transport</keyword>
<dbReference type="Pfam" id="PF01459">
    <property type="entry name" value="Porin_3"/>
    <property type="match status" value="1"/>
</dbReference>
<sequence>MASTTDAPLAFLQNNPVFTGLSDVYGSFQERRAKLGLSNPGTVENIAKEVQRDVLATNQMFWGLRAELTKAFSFNPLFQVSHQFAIGERMNPYTFASLYGSNRIFAQGNVDDTGSFMGRFNWRWGPDSAHVSKAMVQLTPAGGMAQDVAQIEHEYTGADFTASVKAMNPSILEGGLTGTMIGHYMQSVTPRLSLGIEAVWQRIGLTQPPDTAISYVGRYKAEDWIASVQLQAQGALNTSYWRRISEKVQAGVDMTLSVAPANPMMGGGMSKEGTTTFGAKYDFRMSTFRAQVDSKGKLACMLEKRIGPVIMMSVALDVEPATKQSKIGLGVSIEASPEMDEATQQEMMASQPAANIPF</sequence>
<protein>
    <submittedName>
        <fullName evidence="10">Eukaryotic porin/Tom40</fullName>
    </submittedName>
</protein>
<organism evidence="10 11">
    <name type="scientific">Podospora australis</name>
    <dbReference type="NCBI Taxonomy" id="1536484"/>
    <lineage>
        <taxon>Eukaryota</taxon>
        <taxon>Fungi</taxon>
        <taxon>Dikarya</taxon>
        <taxon>Ascomycota</taxon>
        <taxon>Pezizomycotina</taxon>
        <taxon>Sordariomycetes</taxon>
        <taxon>Sordariomycetidae</taxon>
        <taxon>Sordariales</taxon>
        <taxon>Podosporaceae</taxon>
        <taxon>Podospora</taxon>
    </lineage>
</organism>
<dbReference type="GO" id="GO:0030150">
    <property type="term" value="P:protein import into mitochondrial matrix"/>
    <property type="evidence" value="ECO:0007669"/>
    <property type="project" value="InterPro"/>
</dbReference>
<evidence type="ECO:0000256" key="6">
    <source>
        <dbReference type="ARBA" id="ARBA00022787"/>
    </source>
</evidence>
<evidence type="ECO:0000313" key="11">
    <source>
        <dbReference type="Proteomes" id="UP001302126"/>
    </source>
</evidence>
<accession>A0AAN6WWV5</accession>
<dbReference type="InterPro" id="IPR023614">
    <property type="entry name" value="Porin_dom_sf"/>
</dbReference>
<keyword evidence="4" id="KW-1134">Transmembrane beta strand</keyword>
<keyword evidence="9" id="KW-0472">Membrane</keyword>
<dbReference type="GO" id="GO:0008320">
    <property type="term" value="F:protein transmembrane transporter activity"/>
    <property type="evidence" value="ECO:0007669"/>
    <property type="project" value="InterPro"/>
</dbReference>
<dbReference type="InterPro" id="IPR037930">
    <property type="entry name" value="Tom40"/>
</dbReference>
<keyword evidence="3" id="KW-0813">Transport</keyword>
<reference evidence="10" key="2">
    <citation type="submission" date="2023-05" db="EMBL/GenBank/DDBJ databases">
        <authorList>
            <consortium name="Lawrence Berkeley National Laboratory"/>
            <person name="Steindorff A."/>
            <person name="Hensen N."/>
            <person name="Bonometti L."/>
            <person name="Westerberg I."/>
            <person name="Brannstrom I.O."/>
            <person name="Guillou S."/>
            <person name="Cros-Aarteil S."/>
            <person name="Calhoun S."/>
            <person name="Haridas S."/>
            <person name="Kuo A."/>
            <person name="Mondo S."/>
            <person name="Pangilinan J."/>
            <person name="Riley R."/>
            <person name="Labutti K."/>
            <person name="Andreopoulos B."/>
            <person name="Lipzen A."/>
            <person name="Chen C."/>
            <person name="Yanf M."/>
            <person name="Daum C."/>
            <person name="Ng V."/>
            <person name="Clum A."/>
            <person name="Ohm R."/>
            <person name="Martin F."/>
            <person name="Silar P."/>
            <person name="Natvig D."/>
            <person name="Lalanne C."/>
            <person name="Gautier V."/>
            <person name="Ament-Velasquez S.L."/>
            <person name="Kruys A."/>
            <person name="Hutchinson M.I."/>
            <person name="Powell A.J."/>
            <person name="Barry K."/>
            <person name="Miller A.N."/>
            <person name="Grigoriev I.V."/>
            <person name="Debuchy R."/>
            <person name="Gladieux P."/>
            <person name="Thoren M.H."/>
            <person name="Johannesson H."/>
        </authorList>
    </citation>
    <scope>NUCLEOTIDE SEQUENCE</scope>
    <source>
        <strain evidence="10">PSN309</strain>
    </source>
</reference>
<keyword evidence="8" id="KW-0496">Mitochondrion</keyword>
<keyword evidence="11" id="KW-1185">Reference proteome</keyword>
<comment type="subcellular location">
    <subcellularLocation>
        <location evidence="1">Mitochondrion outer membrane</location>
        <topology evidence="1">Multi-pass membrane protein</topology>
    </subcellularLocation>
</comment>
<dbReference type="AlphaFoldDB" id="A0AAN6WWV5"/>
<dbReference type="GO" id="GO:0005741">
    <property type="term" value="C:mitochondrial outer membrane"/>
    <property type="evidence" value="ECO:0007669"/>
    <property type="project" value="UniProtKB-SubCell"/>
</dbReference>
<keyword evidence="6" id="KW-1000">Mitochondrion outer membrane</keyword>
<dbReference type="CDD" id="cd07305">
    <property type="entry name" value="Porin3_Tom40"/>
    <property type="match status" value="1"/>
</dbReference>
<reference evidence="10" key="1">
    <citation type="journal article" date="2023" name="Mol. Phylogenet. Evol.">
        <title>Genome-scale phylogeny and comparative genomics of the fungal order Sordariales.</title>
        <authorList>
            <person name="Hensen N."/>
            <person name="Bonometti L."/>
            <person name="Westerberg I."/>
            <person name="Brannstrom I.O."/>
            <person name="Guillou S."/>
            <person name="Cros-Aarteil S."/>
            <person name="Calhoun S."/>
            <person name="Haridas S."/>
            <person name="Kuo A."/>
            <person name="Mondo S."/>
            <person name="Pangilinan J."/>
            <person name="Riley R."/>
            <person name="LaButti K."/>
            <person name="Andreopoulos B."/>
            <person name="Lipzen A."/>
            <person name="Chen C."/>
            <person name="Yan M."/>
            <person name="Daum C."/>
            <person name="Ng V."/>
            <person name="Clum A."/>
            <person name="Steindorff A."/>
            <person name="Ohm R.A."/>
            <person name="Martin F."/>
            <person name="Silar P."/>
            <person name="Natvig D.O."/>
            <person name="Lalanne C."/>
            <person name="Gautier V."/>
            <person name="Ament-Velasquez S.L."/>
            <person name="Kruys A."/>
            <person name="Hutchinson M.I."/>
            <person name="Powell A.J."/>
            <person name="Barry K."/>
            <person name="Miller A.N."/>
            <person name="Grigoriev I.V."/>
            <person name="Debuchy R."/>
            <person name="Gladieux P."/>
            <person name="Hiltunen Thoren M."/>
            <person name="Johannesson H."/>
        </authorList>
    </citation>
    <scope>NUCLEOTIDE SEQUENCE</scope>
    <source>
        <strain evidence="10">PSN309</strain>
    </source>
</reference>
<evidence type="ECO:0000256" key="2">
    <source>
        <dbReference type="ARBA" id="ARBA00010510"/>
    </source>
</evidence>
<evidence type="ECO:0000256" key="4">
    <source>
        <dbReference type="ARBA" id="ARBA00022452"/>
    </source>
</evidence>